<accession>I2H763</accession>
<dbReference type="PROSITE" id="PS51640">
    <property type="entry name" value="MRG"/>
    <property type="match status" value="1"/>
</dbReference>
<dbReference type="GO" id="GO:1990453">
    <property type="term" value="C:nucleosome disassembly/reassembly complex"/>
    <property type="evidence" value="ECO:0007669"/>
    <property type="project" value="EnsemblFungi"/>
</dbReference>
<evidence type="ECO:0000256" key="4">
    <source>
        <dbReference type="ARBA" id="ARBA00022853"/>
    </source>
</evidence>
<dbReference type="PANTHER" id="PTHR10880">
    <property type="entry name" value="MORTALITY FACTOR 4-LIKE PROTEIN"/>
    <property type="match status" value="1"/>
</dbReference>
<dbReference type="SUPFAM" id="SSF54160">
    <property type="entry name" value="Chromo domain-like"/>
    <property type="match status" value="1"/>
</dbReference>
<keyword evidence="12" id="KW-1185">Reference proteome</keyword>
<dbReference type="GeneID" id="14497347"/>
<dbReference type="GO" id="GO:0140003">
    <property type="term" value="F:histone H3K36me3 reader activity"/>
    <property type="evidence" value="ECO:0007669"/>
    <property type="project" value="EnsemblFungi"/>
</dbReference>
<feature type="domain" description="MRG" evidence="9">
    <location>
        <begin position="183"/>
        <end position="337"/>
    </location>
</feature>
<dbReference type="EMBL" id="HE806322">
    <property type="protein sequence ID" value="CCH62215.1"/>
    <property type="molecule type" value="Genomic_DNA"/>
</dbReference>
<reference evidence="11 12" key="1">
    <citation type="journal article" date="2011" name="Proc. Natl. Acad. Sci. U.S.A.">
        <title>Evolutionary erosion of yeast sex chromosomes by mating-type switching accidents.</title>
        <authorList>
            <person name="Gordon J.L."/>
            <person name="Armisen D."/>
            <person name="Proux-Wera E."/>
            <person name="Oheigeartaigh S.S."/>
            <person name="Byrne K.P."/>
            <person name="Wolfe K.H."/>
        </authorList>
    </citation>
    <scope>NUCLEOTIDE SEQUENCE [LARGE SCALE GENOMIC DNA]</scope>
    <source>
        <strain evidence="12">ATCC 34711 / CBS 6284 / DSM 70876 / NBRC 10599 / NRRL Y-10934 / UCD 77-7</strain>
    </source>
</reference>
<keyword evidence="5" id="KW-0805">Transcription regulation</keyword>
<evidence type="ECO:0000256" key="7">
    <source>
        <dbReference type="ARBA" id="ARBA00023242"/>
    </source>
</evidence>
<dbReference type="Proteomes" id="UP000002866">
    <property type="component" value="Chromosome 7"/>
</dbReference>
<dbReference type="STRING" id="1071380.I2H763"/>
<evidence type="ECO:0000256" key="2">
    <source>
        <dbReference type="ARBA" id="ARBA00009093"/>
    </source>
</evidence>
<sequence>MLLKPGEKCLAFHGPLLYEAKVLRAWNPETQECSTALPSTGVNANVNASTNNNNNTNSSSSSSSTTTGGDMNCPPDDLLNAESYYIHYKGWKASWDEWVGVSRVRDLTPANKTLQQKLAKEARASAKSNRRGASTKKNKEKDTASSTASPTATTVIDHSPSPMGSNGMANNGMSSGTPNGNNNGSRITLHMPIRLKAVLVNDWEYVTKDKMIVKLPPKLTIHQIMENYLKLKSDQLETPVEQSQLNEFILGLKLYFNKSLPVLLLYRLERLQFNNLIQLENVSIDNIDFTKIYGCIHLLRLLSLLPELISMTTMDTQNCTLLISHAENLLLWLLLNNTSVLEENGELPTIRPRDRAHRARRTDTTPEQLFFDEDHAGSFYVNTSSQYEGVALGM</sequence>
<keyword evidence="7" id="KW-0539">Nucleus</keyword>
<dbReference type="GO" id="GO:0006335">
    <property type="term" value="P:DNA replication-dependent chromatin assembly"/>
    <property type="evidence" value="ECO:0007669"/>
    <property type="project" value="EnsemblFungi"/>
</dbReference>
<evidence type="ECO:0000256" key="3">
    <source>
        <dbReference type="ARBA" id="ARBA00018505"/>
    </source>
</evidence>
<evidence type="ECO:0000256" key="1">
    <source>
        <dbReference type="ARBA" id="ARBA00004123"/>
    </source>
</evidence>
<evidence type="ECO:0000313" key="12">
    <source>
        <dbReference type="Proteomes" id="UP000002866"/>
    </source>
</evidence>
<dbReference type="InterPro" id="IPR008676">
    <property type="entry name" value="MRG"/>
</dbReference>
<proteinExistence type="inferred from homology"/>
<evidence type="ECO:0000256" key="5">
    <source>
        <dbReference type="ARBA" id="ARBA00023015"/>
    </source>
</evidence>
<gene>
    <name evidence="11" type="primary">TBLA0G02770</name>
    <name evidence="11" type="ORF">TBLA_0G02770</name>
</gene>
<dbReference type="GO" id="GO:0060195">
    <property type="term" value="P:negative regulation of antisense RNA transcription"/>
    <property type="evidence" value="ECO:0007669"/>
    <property type="project" value="EnsemblFungi"/>
</dbReference>
<dbReference type="RefSeq" id="XP_004181734.1">
    <property type="nucleotide sequence ID" value="XM_004181686.1"/>
</dbReference>
<feature type="compositionally biased region" description="Low complexity" evidence="8">
    <location>
        <begin position="170"/>
        <end position="184"/>
    </location>
</feature>
<name>I2H763_HENB6</name>
<evidence type="ECO:0000259" key="10">
    <source>
        <dbReference type="Pfam" id="PF22732"/>
    </source>
</evidence>
<dbReference type="InterPro" id="IPR016197">
    <property type="entry name" value="Chromo-like_dom_sf"/>
</dbReference>
<dbReference type="Pfam" id="PF05712">
    <property type="entry name" value="MRG"/>
    <property type="match status" value="1"/>
</dbReference>
<keyword evidence="6" id="KW-0804">Transcription</keyword>
<feature type="region of interest" description="Disordered" evidence="8">
    <location>
        <begin position="37"/>
        <end position="74"/>
    </location>
</feature>
<evidence type="ECO:0000259" key="9">
    <source>
        <dbReference type="Pfam" id="PF05712"/>
    </source>
</evidence>
<dbReference type="InterPro" id="IPR053820">
    <property type="entry name" value="MSL3_chromo-like"/>
</dbReference>
<feature type="compositionally biased region" description="Low complexity" evidence="8">
    <location>
        <begin position="42"/>
        <end position="67"/>
    </location>
</feature>
<comment type="similarity">
    <text evidence="2">Belongs to the MRG family.</text>
</comment>
<dbReference type="GO" id="GO:0035267">
    <property type="term" value="C:NuA4 histone acetyltransferase complex"/>
    <property type="evidence" value="ECO:0007669"/>
    <property type="project" value="EnsemblFungi"/>
</dbReference>
<dbReference type="InterPro" id="IPR038217">
    <property type="entry name" value="MRG_C_sf"/>
</dbReference>
<dbReference type="FunCoup" id="I2H763">
    <property type="interactions" value="755"/>
</dbReference>
<feature type="region of interest" description="Disordered" evidence="8">
    <location>
        <begin position="114"/>
        <end position="184"/>
    </location>
</feature>
<evidence type="ECO:0000256" key="6">
    <source>
        <dbReference type="ARBA" id="ARBA00023163"/>
    </source>
</evidence>
<evidence type="ECO:0000313" key="11">
    <source>
        <dbReference type="EMBL" id="CCH62215.1"/>
    </source>
</evidence>
<comment type="subcellular location">
    <subcellularLocation>
        <location evidence="1">Nucleus</location>
    </subcellularLocation>
</comment>
<feature type="domain" description="MSL3 chromodomain-like" evidence="10">
    <location>
        <begin position="81"/>
        <end position="120"/>
    </location>
</feature>
<dbReference type="Gene3D" id="2.30.30.140">
    <property type="match status" value="1"/>
</dbReference>
<dbReference type="KEGG" id="tbl:TBLA_0G02770"/>
<dbReference type="GO" id="GO:0043487">
    <property type="term" value="P:regulation of RNA stability"/>
    <property type="evidence" value="ECO:0007669"/>
    <property type="project" value="EnsemblFungi"/>
</dbReference>
<dbReference type="GO" id="GO:0006337">
    <property type="term" value="P:nucleosome disassembly"/>
    <property type="evidence" value="ECO:0007669"/>
    <property type="project" value="EnsemblFungi"/>
</dbReference>
<dbReference type="OMA" id="GLQTYFD"/>
<dbReference type="Gene3D" id="1.10.274.30">
    <property type="entry name" value="MRG domain"/>
    <property type="match status" value="1"/>
</dbReference>
<dbReference type="GO" id="GO:0030174">
    <property type="term" value="P:regulation of DNA-templated DNA replication initiation"/>
    <property type="evidence" value="ECO:0007669"/>
    <property type="project" value="EnsemblFungi"/>
</dbReference>
<dbReference type="InterPro" id="IPR026541">
    <property type="entry name" value="MRG_dom"/>
</dbReference>
<organism evidence="11 12">
    <name type="scientific">Henningerozyma blattae (strain ATCC 34711 / CBS 6284 / DSM 70876 / NBRC 10599 / NRRL Y-10934 / UCD 77-7)</name>
    <name type="common">Yeast</name>
    <name type="synonym">Tetrapisispora blattae</name>
    <dbReference type="NCBI Taxonomy" id="1071380"/>
    <lineage>
        <taxon>Eukaryota</taxon>
        <taxon>Fungi</taxon>
        <taxon>Dikarya</taxon>
        <taxon>Ascomycota</taxon>
        <taxon>Saccharomycotina</taxon>
        <taxon>Saccharomycetes</taxon>
        <taxon>Saccharomycetales</taxon>
        <taxon>Saccharomycetaceae</taxon>
        <taxon>Henningerozyma</taxon>
    </lineage>
</organism>
<dbReference type="GO" id="GO:0006368">
    <property type="term" value="P:transcription elongation by RNA polymerase II"/>
    <property type="evidence" value="ECO:0007669"/>
    <property type="project" value="EnsemblFungi"/>
</dbReference>
<dbReference type="GO" id="GO:0032968">
    <property type="term" value="P:positive regulation of transcription elongation by RNA polymerase II"/>
    <property type="evidence" value="ECO:0007669"/>
    <property type="project" value="EnsemblFungi"/>
</dbReference>
<evidence type="ECO:0000256" key="8">
    <source>
        <dbReference type="SAM" id="MobiDB-lite"/>
    </source>
</evidence>
<dbReference type="AlphaFoldDB" id="I2H763"/>
<protein>
    <recommendedName>
        <fullName evidence="3">Chromatin modification-related protein EAF3</fullName>
    </recommendedName>
</protein>
<dbReference type="PANTHER" id="PTHR10880:SF15">
    <property type="entry name" value="MSL COMPLEX SUBUNIT 3"/>
    <property type="match status" value="1"/>
</dbReference>
<dbReference type="OrthoDB" id="124855at2759"/>
<dbReference type="Pfam" id="PF22732">
    <property type="entry name" value="MSL3_chromo-like"/>
    <property type="match status" value="1"/>
</dbReference>
<keyword evidence="4" id="KW-0156">Chromatin regulator</keyword>
<feature type="compositionally biased region" description="Low complexity" evidence="8">
    <location>
        <begin position="144"/>
        <end position="154"/>
    </location>
</feature>
<dbReference type="InParanoid" id="I2H763"/>
<dbReference type="GO" id="GO:0032221">
    <property type="term" value="C:Rpd3S complex"/>
    <property type="evidence" value="ECO:0007669"/>
    <property type="project" value="EnsemblFungi"/>
</dbReference>
<dbReference type="HOGENOM" id="CLU_039566_1_1_1"/>
<dbReference type="GO" id="GO:0006281">
    <property type="term" value="P:DNA repair"/>
    <property type="evidence" value="ECO:0007669"/>
    <property type="project" value="EnsemblFungi"/>
</dbReference>
<dbReference type="eggNOG" id="KOG3001">
    <property type="taxonomic scope" value="Eukaryota"/>
</dbReference>